<proteinExistence type="predicted"/>
<evidence type="ECO:0000313" key="2">
    <source>
        <dbReference type="EMBL" id="MQL74545.1"/>
    </source>
</evidence>
<organism evidence="2 3">
    <name type="scientific">Colocasia esculenta</name>
    <name type="common">Wild taro</name>
    <name type="synonym">Arum esculentum</name>
    <dbReference type="NCBI Taxonomy" id="4460"/>
    <lineage>
        <taxon>Eukaryota</taxon>
        <taxon>Viridiplantae</taxon>
        <taxon>Streptophyta</taxon>
        <taxon>Embryophyta</taxon>
        <taxon>Tracheophyta</taxon>
        <taxon>Spermatophyta</taxon>
        <taxon>Magnoliopsida</taxon>
        <taxon>Liliopsida</taxon>
        <taxon>Araceae</taxon>
        <taxon>Aroideae</taxon>
        <taxon>Colocasieae</taxon>
        <taxon>Colocasia</taxon>
    </lineage>
</organism>
<sequence>PPDIDGTHQTTICKSTPGARNEANHSSHGDTQVLPARPRNLETTNKTSWPTRQPDARTWREREQQQPKQHEAASGRTSTKKRQELSWENLTRTRPNQTAHFKSQGQLNSGPKRTHSTPGKNLRQKRQRAILGRTFTRIHNPHDQRTQTIRENTAESKTAEATQAGPGRTSTRTTKAPFREKLPERNSQTNSAPQTLRRHDNSRNERGTVLRETLTRTTANGSGKLRQNTRQPSDAPQPRGQRDNNQKRAQHSPGETSLPPEPTEKNSKSTSL</sequence>
<reference evidence="2" key="1">
    <citation type="submission" date="2017-07" db="EMBL/GenBank/DDBJ databases">
        <title>Taro Niue Genome Assembly and Annotation.</title>
        <authorList>
            <person name="Atibalentja N."/>
            <person name="Keating K."/>
            <person name="Fields C.J."/>
        </authorList>
    </citation>
    <scope>NUCLEOTIDE SEQUENCE</scope>
    <source>
        <strain evidence="2">Niue_2</strain>
        <tissue evidence="2">Leaf</tissue>
    </source>
</reference>
<feature type="compositionally biased region" description="Polar residues" evidence="1">
    <location>
        <begin position="86"/>
        <end position="119"/>
    </location>
</feature>
<gene>
    <name evidence="2" type="ORF">Taro_006901</name>
</gene>
<dbReference type="Proteomes" id="UP000652761">
    <property type="component" value="Unassembled WGS sequence"/>
</dbReference>
<feature type="compositionally biased region" description="Basic and acidic residues" evidence="1">
    <location>
        <begin position="262"/>
        <end position="272"/>
    </location>
</feature>
<evidence type="ECO:0000313" key="3">
    <source>
        <dbReference type="Proteomes" id="UP000652761"/>
    </source>
</evidence>
<feature type="compositionally biased region" description="Polar residues" evidence="1">
    <location>
        <begin position="185"/>
        <end position="194"/>
    </location>
</feature>
<dbReference type="EMBL" id="NMUH01000213">
    <property type="protein sequence ID" value="MQL74545.1"/>
    <property type="molecule type" value="Genomic_DNA"/>
</dbReference>
<feature type="region of interest" description="Disordered" evidence="1">
    <location>
        <begin position="1"/>
        <end position="272"/>
    </location>
</feature>
<feature type="non-terminal residue" evidence="2">
    <location>
        <position position="272"/>
    </location>
</feature>
<feature type="non-terminal residue" evidence="2">
    <location>
        <position position="1"/>
    </location>
</feature>
<protein>
    <submittedName>
        <fullName evidence="2">Uncharacterized protein</fullName>
    </submittedName>
</protein>
<feature type="compositionally biased region" description="Polar residues" evidence="1">
    <location>
        <begin position="41"/>
        <end position="51"/>
    </location>
</feature>
<dbReference type="AlphaFoldDB" id="A0A843TU15"/>
<evidence type="ECO:0000256" key="1">
    <source>
        <dbReference type="SAM" id="MobiDB-lite"/>
    </source>
</evidence>
<keyword evidence="3" id="KW-1185">Reference proteome</keyword>
<comment type="caution">
    <text evidence="2">The sequence shown here is derived from an EMBL/GenBank/DDBJ whole genome shotgun (WGS) entry which is preliminary data.</text>
</comment>
<name>A0A843TU15_COLES</name>
<feature type="compositionally biased region" description="Basic and acidic residues" evidence="1">
    <location>
        <begin position="54"/>
        <end position="73"/>
    </location>
</feature>
<feature type="compositionally biased region" description="Basic and acidic residues" evidence="1">
    <location>
        <begin position="197"/>
        <end position="209"/>
    </location>
</feature>
<feature type="compositionally biased region" description="Polar residues" evidence="1">
    <location>
        <begin position="215"/>
        <end position="234"/>
    </location>
</feature>
<accession>A0A843TU15</accession>